<keyword evidence="2" id="KW-1185">Reference proteome</keyword>
<evidence type="ECO:0000313" key="2">
    <source>
        <dbReference type="Proteomes" id="UP000049077"/>
    </source>
</evidence>
<protein>
    <submittedName>
        <fullName evidence="1">Uncharacterized protein</fullName>
    </submittedName>
</protein>
<gene>
    <name evidence="1" type="ORF">VCR4J5_1510155</name>
</gene>
<evidence type="ECO:0000313" key="1">
    <source>
        <dbReference type="EMBL" id="CDT12210.1"/>
    </source>
</evidence>
<comment type="caution">
    <text evidence="1">The sequence shown here is derived from an EMBL/GenBank/DDBJ whole genome shotgun (WGS) entry which is preliminary data.</text>
</comment>
<dbReference type="Proteomes" id="UP000049077">
    <property type="component" value="Unassembled WGS sequence"/>
</dbReference>
<reference evidence="1 2" key="1">
    <citation type="submission" date="2014-06" db="EMBL/GenBank/DDBJ databases">
        <authorList>
            <person name="Le Roux F."/>
        </authorList>
    </citation>
    <scope>NUCLEOTIDE SEQUENCE [LARGE SCALE GENOMIC DNA]</scope>
    <source>
        <strain evidence="1 2">J5-4</strain>
    </source>
</reference>
<name>A0ABP1WRS3_9VIBR</name>
<dbReference type="EMBL" id="CCJX01000059">
    <property type="protein sequence ID" value="CDT12210.1"/>
    <property type="molecule type" value="Genomic_DNA"/>
</dbReference>
<organism evidence="1 2">
    <name type="scientific">Vibrio crassostreae</name>
    <dbReference type="NCBI Taxonomy" id="246167"/>
    <lineage>
        <taxon>Bacteria</taxon>
        <taxon>Pseudomonadati</taxon>
        <taxon>Pseudomonadota</taxon>
        <taxon>Gammaproteobacteria</taxon>
        <taxon>Vibrionales</taxon>
        <taxon>Vibrionaceae</taxon>
        <taxon>Vibrio</taxon>
    </lineage>
</organism>
<proteinExistence type="predicted"/>
<accession>A0ABP1WRS3</accession>
<sequence length="43" mass="5345">MKAFYFLTYGRFKWDRLKGRLSCQQHQYACHRYSLCSDYLFVN</sequence>